<organism evidence="1 2">
    <name type="scientific">Nosema granulosis</name>
    <dbReference type="NCBI Taxonomy" id="83296"/>
    <lineage>
        <taxon>Eukaryota</taxon>
        <taxon>Fungi</taxon>
        <taxon>Fungi incertae sedis</taxon>
        <taxon>Microsporidia</taxon>
        <taxon>Nosematidae</taxon>
        <taxon>Nosema</taxon>
    </lineage>
</organism>
<dbReference type="EMBL" id="SBJO01000208">
    <property type="protein sequence ID" value="KAF9762120.1"/>
    <property type="molecule type" value="Genomic_DNA"/>
</dbReference>
<gene>
    <name evidence="1" type="ORF">NGRA_2200</name>
</gene>
<dbReference type="Proteomes" id="UP000740883">
    <property type="component" value="Unassembled WGS sequence"/>
</dbReference>
<dbReference type="AlphaFoldDB" id="A0A9P6KYP0"/>
<protein>
    <submittedName>
        <fullName evidence="1">Uncharacterized protein</fullName>
    </submittedName>
</protein>
<evidence type="ECO:0000313" key="1">
    <source>
        <dbReference type="EMBL" id="KAF9762120.1"/>
    </source>
</evidence>
<proteinExistence type="predicted"/>
<accession>A0A9P6KYP0</accession>
<evidence type="ECO:0000313" key="2">
    <source>
        <dbReference type="Proteomes" id="UP000740883"/>
    </source>
</evidence>
<name>A0A9P6KYP0_9MICR</name>
<keyword evidence="2" id="KW-1185">Reference proteome</keyword>
<sequence length="174" mass="20752">MKKRFGSASRSEISLTRFIELEVPKTRSEYLAMLKFATNIYERGIIKLQVLAQMVIQKVPSEIRALLYQKGLSAATWEQFIQAAEEMAIISFPEFFLSRVETNSMHQENRHRGGEWQDNSREWRRRGFFGRYEREYTLRYLRMNYGARYCILHGGGYHFTNECKMVKEMIKREI</sequence>
<comment type="caution">
    <text evidence="1">The sequence shown here is derived from an EMBL/GenBank/DDBJ whole genome shotgun (WGS) entry which is preliminary data.</text>
</comment>
<reference evidence="1 2" key="1">
    <citation type="journal article" date="2020" name="Genome Biol. Evol.">
        <title>Comparative genomics of strictly vertically transmitted, feminizing microsporidia endosymbionts of amphipod crustaceans.</title>
        <authorList>
            <person name="Cormier A."/>
            <person name="Chebbi M.A."/>
            <person name="Giraud I."/>
            <person name="Wattier R."/>
            <person name="Teixeira M."/>
            <person name="Gilbert C."/>
            <person name="Rigaud T."/>
            <person name="Cordaux R."/>
        </authorList>
    </citation>
    <scope>NUCLEOTIDE SEQUENCE [LARGE SCALE GENOMIC DNA]</scope>
    <source>
        <strain evidence="1 2">Ou3-Ou53</strain>
    </source>
</reference>